<dbReference type="OrthoDB" id="4493237at2759"/>
<gene>
    <name evidence="2" type="ORF">APUU_60903A</name>
</gene>
<reference evidence="2" key="1">
    <citation type="submission" date="2021-01" db="EMBL/GenBank/DDBJ databases">
        <authorList>
            <consortium name="Aspergillus puulaauensis MK2 genome sequencing consortium"/>
            <person name="Kazuki M."/>
            <person name="Futagami T."/>
        </authorList>
    </citation>
    <scope>NUCLEOTIDE SEQUENCE</scope>
    <source>
        <strain evidence="2">MK2</strain>
    </source>
</reference>
<feature type="region of interest" description="Disordered" evidence="1">
    <location>
        <begin position="13"/>
        <end position="38"/>
    </location>
</feature>
<dbReference type="GeneID" id="64977860"/>
<feature type="region of interest" description="Disordered" evidence="1">
    <location>
        <begin position="53"/>
        <end position="86"/>
    </location>
</feature>
<evidence type="ECO:0000313" key="2">
    <source>
        <dbReference type="EMBL" id="BCS27855.1"/>
    </source>
</evidence>
<accession>A0A7R7XU95</accession>
<feature type="compositionally biased region" description="Polar residues" evidence="1">
    <location>
        <begin position="239"/>
        <end position="248"/>
    </location>
</feature>
<feature type="compositionally biased region" description="Polar residues" evidence="1">
    <location>
        <begin position="181"/>
        <end position="194"/>
    </location>
</feature>
<feature type="compositionally biased region" description="Polar residues" evidence="1">
    <location>
        <begin position="68"/>
        <end position="77"/>
    </location>
</feature>
<dbReference type="Proteomes" id="UP000654913">
    <property type="component" value="Chromosome 6"/>
</dbReference>
<feature type="compositionally biased region" description="Low complexity" evidence="1">
    <location>
        <begin position="399"/>
        <end position="408"/>
    </location>
</feature>
<feature type="region of interest" description="Disordered" evidence="1">
    <location>
        <begin position="239"/>
        <end position="291"/>
    </location>
</feature>
<dbReference type="EMBL" id="AP024448">
    <property type="protein sequence ID" value="BCS27855.1"/>
    <property type="molecule type" value="Genomic_DNA"/>
</dbReference>
<feature type="region of interest" description="Disordered" evidence="1">
    <location>
        <begin position="394"/>
        <end position="455"/>
    </location>
</feature>
<feature type="region of interest" description="Disordered" evidence="1">
    <location>
        <begin position="180"/>
        <end position="213"/>
    </location>
</feature>
<sequence length="471" mass="50444">MALALDLSYVNQSLPREYESDEEDVSESEGHCSPFDSHKRSATLDSIMSVGDAATPVDKPAFPRLLSPFSSGKTSRPVSMDTVKRSSSATFVTEPCTIFDRDDDDDMILELPSPDSTTPLQSPIFLQPSVYVPSEPLTSSRNSLRSSSAASAYSDDDSDVCVAEQVTYVEHAKPSIILISPTATSPSTDGSVYSNDEAAKSQPLLGETSMDRGRSRYTLRPAHSKTNGSLSALDTLQDCSPVSHTEPQSAPAMSFRARSMSFSRPQTPATESRRRQQREPSRRPPSAQSTATFSLFPTQASSYSQVYPGLGTNDSRTRSISCSHSAASSEYSLASSQSASRTASPSPYCSPAYNRSRSGSLYSISSVSAAGTQAKAKRPPLPYRASMIKGASSLRAQVGSSSSSNSTGPGTGSMHTEHGAAQTSQMENSKSKTRRKKSVKQVKPESESSSAAKSFVGFMLRGKRKSVIKNF</sequence>
<name>A0A7R7XU95_9EURO</name>
<feature type="compositionally biased region" description="Basic and acidic residues" evidence="1">
    <location>
        <begin position="271"/>
        <end position="282"/>
    </location>
</feature>
<feature type="compositionally biased region" description="Basic residues" evidence="1">
    <location>
        <begin position="431"/>
        <end position="440"/>
    </location>
</feature>
<protein>
    <submittedName>
        <fullName evidence="2">Uncharacterized protein</fullName>
    </submittedName>
</protein>
<feature type="compositionally biased region" description="Low complexity" evidence="1">
    <location>
        <begin position="252"/>
        <end position="264"/>
    </location>
</feature>
<evidence type="ECO:0000256" key="1">
    <source>
        <dbReference type="SAM" id="MobiDB-lite"/>
    </source>
</evidence>
<dbReference type="RefSeq" id="XP_041560049.1">
    <property type="nucleotide sequence ID" value="XM_041694194.1"/>
</dbReference>
<proteinExistence type="predicted"/>
<feature type="compositionally biased region" description="Low complexity" evidence="1">
    <location>
        <begin position="139"/>
        <end position="153"/>
    </location>
</feature>
<keyword evidence="3" id="KW-1185">Reference proteome</keyword>
<feature type="region of interest" description="Disordered" evidence="1">
    <location>
        <begin position="134"/>
        <end position="158"/>
    </location>
</feature>
<dbReference type="AlphaFoldDB" id="A0A7R7XU95"/>
<reference evidence="2" key="2">
    <citation type="submission" date="2021-02" db="EMBL/GenBank/DDBJ databases">
        <title>Aspergillus puulaauensis MK2 genome sequence.</title>
        <authorList>
            <person name="Futagami T."/>
            <person name="Mori K."/>
            <person name="Kadooka C."/>
            <person name="Tanaka T."/>
        </authorList>
    </citation>
    <scope>NUCLEOTIDE SEQUENCE</scope>
    <source>
        <strain evidence="2">MK2</strain>
    </source>
</reference>
<evidence type="ECO:0000313" key="3">
    <source>
        <dbReference type="Proteomes" id="UP000654913"/>
    </source>
</evidence>
<feature type="region of interest" description="Disordered" evidence="1">
    <location>
        <begin position="103"/>
        <end position="122"/>
    </location>
</feature>
<organism evidence="2 3">
    <name type="scientific">Aspergillus puulaauensis</name>
    <dbReference type="NCBI Taxonomy" id="1220207"/>
    <lineage>
        <taxon>Eukaryota</taxon>
        <taxon>Fungi</taxon>
        <taxon>Dikarya</taxon>
        <taxon>Ascomycota</taxon>
        <taxon>Pezizomycotina</taxon>
        <taxon>Eurotiomycetes</taxon>
        <taxon>Eurotiomycetidae</taxon>
        <taxon>Eurotiales</taxon>
        <taxon>Aspergillaceae</taxon>
        <taxon>Aspergillus</taxon>
    </lineage>
</organism>
<dbReference type="KEGG" id="apuu:APUU_60903A"/>